<dbReference type="EMBL" id="JBHUIT010000027">
    <property type="protein sequence ID" value="MFD2257398.1"/>
    <property type="molecule type" value="Genomic_DNA"/>
</dbReference>
<dbReference type="Gene3D" id="1.10.150.240">
    <property type="entry name" value="Putative phosphatase, domain 2"/>
    <property type="match status" value="1"/>
</dbReference>
<keyword evidence="1" id="KW-0378">Hydrolase</keyword>
<dbReference type="RefSeq" id="WP_386820683.1">
    <property type="nucleotide sequence ID" value="NZ_JBHUIT010000027.1"/>
</dbReference>
<dbReference type="Gene3D" id="3.40.50.1000">
    <property type="entry name" value="HAD superfamily/HAD-like"/>
    <property type="match status" value="1"/>
</dbReference>
<dbReference type="Proteomes" id="UP001597375">
    <property type="component" value="Unassembled WGS sequence"/>
</dbReference>
<dbReference type="InterPro" id="IPR023198">
    <property type="entry name" value="PGP-like_dom2"/>
</dbReference>
<proteinExistence type="predicted"/>
<evidence type="ECO:0000313" key="1">
    <source>
        <dbReference type="EMBL" id="MFD2257398.1"/>
    </source>
</evidence>
<reference evidence="2" key="1">
    <citation type="journal article" date="2019" name="Int. J. Syst. Evol. Microbiol.">
        <title>The Global Catalogue of Microorganisms (GCM) 10K type strain sequencing project: providing services to taxonomists for standard genome sequencing and annotation.</title>
        <authorList>
            <consortium name="The Broad Institute Genomics Platform"/>
            <consortium name="The Broad Institute Genome Sequencing Center for Infectious Disease"/>
            <person name="Wu L."/>
            <person name="Ma J."/>
        </authorList>
    </citation>
    <scope>NUCLEOTIDE SEQUENCE [LARGE SCALE GENOMIC DNA]</scope>
    <source>
        <strain evidence="2">CGMCC 4.7106</strain>
    </source>
</reference>
<dbReference type="SUPFAM" id="SSF56784">
    <property type="entry name" value="HAD-like"/>
    <property type="match status" value="1"/>
</dbReference>
<dbReference type="NCBIfam" id="TIGR01509">
    <property type="entry name" value="HAD-SF-IA-v3"/>
    <property type="match status" value="1"/>
</dbReference>
<dbReference type="Pfam" id="PF00702">
    <property type="entry name" value="Hydrolase"/>
    <property type="match status" value="1"/>
</dbReference>
<protein>
    <submittedName>
        <fullName evidence="1">HAD-IA family hydrolase</fullName>
    </submittedName>
</protein>
<dbReference type="InterPro" id="IPR036412">
    <property type="entry name" value="HAD-like_sf"/>
</dbReference>
<dbReference type="PANTHER" id="PTHR43611">
    <property type="entry name" value="ALPHA-D-GLUCOSE 1-PHOSPHATE PHOSPHATASE"/>
    <property type="match status" value="1"/>
</dbReference>
<keyword evidence="2" id="KW-1185">Reference proteome</keyword>
<accession>A0ABW5D8I9</accession>
<dbReference type="PANTHER" id="PTHR43611:SF3">
    <property type="entry name" value="FLAVIN MONONUCLEOTIDE HYDROLASE 1, CHLOROPLATIC"/>
    <property type="match status" value="1"/>
</dbReference>
<name>A0ABW5D8I9_9BACT</name>
<dbReference type="InterPro" id="IPR023214">
    <property type="entry name" value="HAD_sf"/>
</dbReference>
<dbReference type="GO" id="GO:0016787">
    <property type="term" value="F:hydrolase activity"/>
    <property type="evidence" value="ECO:0007669"/>
    <property type="project" value="UniProtKB-KW"/>
</dbReference>
<dbReference type="SFLD" id="SFLDG01129">
    <property type="entry name" value="C1.5:_HAD__Beta-PGM__Phosphata"/>
    <property type="match status" value="1"/>
</dbReference>
<dbReference type="PRINTS" id="PR00413">
    <property type="entry name" value="HADHALOGNASE"/>
</dbReference>
<gene>
    <name evidence="1" type="ORF">ACFSSA_12005</name>
</gene>
<comment type="caution">
    <text evidence="1">The sequence shown here is derived from an EMBL/GenBank/DDBJ whole genome shotgun (WGS) entry which is preliminary data.</text>
</comment>
<organism evidence="1 2">
    <name type="scientific">Luteolibacter algae</name>
    <dbReference type="NCBI Taxonomy" id="454151"/>
    <lineage>
        <taxon>Bacteria</taxon>
        <taxon>Pseudomonadati</taxon>
        <taxon>Verrucomicrobiota</taxon>
        <taxon>Verrucomicrobiia</taxon>
        <taxon>Verrucomicrobiales</taxon>
        <taxon>Verrucomicrobiaceae</taxon>
        <taxon>Luteolibacter</taxon>
    </lineage>
</organism>
<sequence length="203" mass="23161">MADFLFDIGKVLLDFDFESSLVTLLPPDHPAPREALAKLIEKKDEFEAGKISVGDYTQWAIETLETTATIEDFHASWQNIFTPNNAMWAAARKLSSDGHRLILFSNTNGIHCPWIFQKYPEFSIFHGSILSFEVDAIKPQPLIYQHAIEKYSLVPEKTLYIDDLPANIRTGNEFGFRSHQYDLNNHPAFEAWLAVEMGRLSLT</sequence>
<dbReference type="SFLD" id="SFLDS00003">
    <property type="entry name" value="Haloacid_Dehalogenase"/>
    <property type="match status" value="1"/>
</dbReference>
<dbReference type="InterPro" id="IPR006439">
    <property type="entry name" value="HAD-SF_hydro_IA"/>
</dbReference>
<evidence type="ECO:0000313" key="2">
    <source>
        <dbReference type="Proteomes" id="UP001597375"/>
    </source>
</evidence>